<feature type="transmembrane region" description="Helical" evidence="1">
    <location>
        <begin position="57"/>
        <end position="76"/>
    </location>
</feature>
<dbReference type="CDD" id="cd01610">
    <property type="entry name" value="PAP2_like"/>
    <property type="match status" value="1"/>
</dbReference>
<feature type="transmembrane region" description="Helical" evidence="1">
    <location>
        <begin position="198"/>
        <end position="217"/>
    </location>
</feature>
<sequence>MDEHYFLYPAQEVRLFVDRYKNKKAFYDRIYRVKYFIFSLPKNIFNSFRGRNFSLHLLAWVLTAVLVISGFDWYYFSSTRAYSFNNLFFPAIIVGGILPIIGPLLILLIGRLRRDKKIEMLAWVLGQAALVGYLISSSYKALTGRIPPPHTIVVDISNQFNFGFFKEGIFWGWPSSHTTVAFAMAFALITLYPKNKIVRFLSFVYALYIGIGVSFDIHWFSEFIAGAIIGAVIGIVVGKSFSQKT</sequence>
<dbReference type="Gene3D" id="1.20.144.10">
    <property type="entry name" value="Phosphatidic acid phosphatase type 2/haloperoxidase"/>
    <property type="match status" value="1"/>
</dbReference>
<feature type="transmembrane region" description="Helical" evidence="1">
    <location>
        <begin position="170"/>
        <end position="191"/>
    </location>
</feature>
<dbReference type="InterPro" id="IPR000326">
    <property type="entry name" value="PAP2/HPO"/>
</dbReference>
<keyword evidence="1" id="KW-0472">Membrane</keyword>
<dbReference type="InterPro" id="IPR036938">
    <property type="entry name" value="PAP2/HPO_sf"/>
</dbReference>
<dbReference type="STRING" id="1802758.A3A96_00460"/>
<feature type="transmembrane region" description="Helical" evidence="1">
    <location>
        <begin position="88"/>
        <end position="109"/>
    </location>
</feature>
<name>A0A1G2TX67_9BACT</name>
<proteinExistence type="predicted"/>
<dbReference type="EMBL" id="MHWB01000009">
    <property type="protein sequence ID" value="OHB01898.1"/>
    <property type="molecule type" value="Genomic_DNA"/>
</dbReference>
<feature type="domain" description="Phosphatidic acid phosphatase type 2/haloperoxidase" evidence="2">
    <location>
        <begin position="123"/>
        <end position="239"/>
    </location>
</feature>
<organism evidence="3 4">
    <name type="scientific">Candidatus Zambryskibacteria bacterium RIFCSPLOWO2_01_FULL_39_39</name>
    <dbReference type="NCBI Taxonomy" id="1802758"/>
    <lineage>
        <taxon>Bacteria</taxon>
        <taxon>Candidatus Zambryskiibacteriota</taxon>
    </lineage>
</organism>
<dbReference type="AlphaFoldDB" id="A0A1G2TX67"/>
<evidence type="ECO:0000313" key="4">
    <source>
        <dbReference type="Proteomes" id="UP000177707"/>
    </source>
</evidence>
<protein>
    <recommendedName>
        <fullName evidence="2">Phosphatidic acid phosphatase type 2/haloperoxidase domain-containing protein</fullName>
    </recommendedName>
</protein>
<evidence type="ECO:0000256" key="1">
    <source>
        <dbReference type="SAM" id="Phobius"/>
    </source>
</evidence>
<comment type="caution">
    <text evidence="3">The sequence shown here is derived from an EMBL/GenBank/DDBJ whole genome shotgun (WGS) entry which is preliminary data.</text>
</comment>
<keyword evidence="1" id="KW-1133">Transmembrane helix</keyword>
<feature type="transmembrane region" description="Helical" evidence="1">
    <location>
        <begin position="223"/>
        <end position="241"/>
    </location>
</feature>
<evidence type="ECO:0000259" key="2">
    <source>
        <dbReference type="Pfam" id="PF01569"/>
    </source>
</evidence>
<evidence type="ECO:0000313" key="3">
    <source>
        <dbReference type="EMBL" id="OHB01898.1"/>
    </source>
</evidence>
<dbReference type="SUPFAM" id="SSF48317">
    <property type="entry name" value="Acid phosphatase/Vanadium-dependent haloperoxidase"/>
    <property type="match status" value="1"/>
</dbReference>
<gene>
    <name evidence="3" type="ORF">A3A96_00460</name>
</gene>
<reference evidence="3 4" key="1">
    <citation type="journal article" date="2016" name="Nat. Commun.">
        <title>Thousands of microbial genomes shed light on interconnected biogeochemical processes in an aquifer system.</title>
        <authorList>
            <person name="Anantharaman K."/>
            <person name="Brown C.T."/>
            <person name="Hug L.A."/>
            <person name="Sharon I."/>
            <person name="Castelle C.J."/>
            <person name="Probst A.J."/>
            <person name="Thomas B.C."/>
            <person name="Singh A."/>
            <person name="Wilkins M.J."/>
            <person name="Karaoz U."/>
            <person name="Brodie E.L."/>
            <person name="Williams K.H."/>
            <person name="Hubbard S.S."/>
            <person name="Banfield J.F."/>
        </authorList>
    </citation>
    <scope>NUCLEOTIDE SEQUENCE [LARGE SCALE GENOMIC DNA]</scope>
</reference>
<dbReference type="Pfam" id="PF01569">
    <property type="entry name" value="PAP2"/>
    <property type="match status" value="1"/>
</dbReference>
<accession>A0A1G2TX67</accession>
<dbReference type="Proteomes" id="UP000177707">
    <property type="component" value="Unassembled WGS sequence"/>
</dbReference>
<keyword evidence="1" id="KW-0812">Transmembrane</keyword>
<feature type="transmembrane region" description="Helical" evidence="1">
    <location>
        <begin position="121"/>
        <end position="139"/>
    </location>
</feature>